<feature type="non-terminal residue" evidence="2">
    <location>
        <position position="268"/>
    </location>
</feature>
<keyword evidence="3" id="KW-1185">Reference proteome</keyword>
<dbReference type="EMBL" id="JABEVY010001075">
    <property type="protein sequence ID" value="KAF5226900.1"/>
    <property type="molecule type" value="Genomic_DNA"/>
</dbReference>
<dbReference type="InterPro" id="IPR027417">
    <property type="entry name" value="P-loop_NTPase"/>
</dbReference>
<name>A0A8H4YF66_9HYPO</name>
<evidence type="ECO:0000313" key="3">
    <source>
        <dbReference type="Proteomes" id="UP000573603"/>
    </source>
</evidence>
<dbReference type="Proteomes" id="UP000573603">
    <property type="component" value="Unassembled WGS sequence"/>
</dbReference>
<accession>A0A8H4YF66</accession>
<gene>
    <name evidence="2" type="ORF">FANTH_14945</name>
</gene>
<dbReference type="PANTHER" id="PTHR19241">
    <property type="entry name" value="ATP-BINDING CASSETTE TRANSPORTER"/>
    <property type="match status" value="1"/>
</dbReference>
<comment type="caution">
    <text evidence="2">The sequence shown here is derived from an EMBL/GenBank/DDBJ whole genome shotgun (WGS) entry which is preliminary data.</text>
</comment>
<feature type="non-terminal residue" evidence="2">
    <location>
        <position position="1"/>
    </location>
</feature>
<reference evidence="2 3" key="1">
    <citation type="journal article" date="2020" name="BMC Genomics">
        <title>Correction to: Identification and distribution of gene clusters required for synthesis of sphingolipid metabolism inhibitors in diverse species of the filamentous fungus Fusarium.</title>
        <authorList>
            <person name="Kim H.S."/>
            <person name="Lohmar J.M."/>
            <person name="Busman M."/>
            <person name="Brown D.W."/>
            <person name="Naumann T.A."/>
            <person name="Divon H.H."/>
            <person name="Lysoe E."/>
            <person name="Uhlig S."/>
            <person name="Proctor R.H."/>
        </authorList>
    </citation>
    <scope>NUCLEOTIDE SEQUENCE [LARGE SCALE GENOMIC DNA]</scope>
    <source>
        <strain evidence="2 3">NRRL 25214</strain>
    </source>
</reference>
<dbReference type="Gene3D" id="3.40.50.300">
    <property type="entry name" value="P-loop containing nucleotide triphosphate hydrolases"/>
    <property type="match status" value="1"/>
</dbReference>
<evidence type="ECO:0000313" key="2">
    <source>
        <dbReference type="EMBL" id="KAF5226900.1"/>
    </source>
</evidence>
<dbReference type="AlphaFoldDB" id="A0A8H4YF66"/>
<dbReference type="SUPFAM" id="SSF52540">
    <property type="entry name" value="P-loop containing nucleoside triphosphate hydrolases"/>
    <property type="match status" value="1"/>
</dbReference>
<organism evidence="2 3">
    <name type="scientific">Fusarium anthophilum</name>
    <dbReference type="NCBI Taxonomy" id="48485"/>
    <lineage>
        <taxon>Eukaryota</taxon>
        <taxon>Fungi</taxon>
        <taxon>Dikarya</taxon>
        <taxon>Ascomycota</taxon>
        <taxon>Pezizomycotina</taxon>
        <taxon>Sordariomycetes</taxon>
        <taxon>Hypocreomycetidae</taxon>
        <taxon>Hypocreales</taxon>
        <taxon>Nectriaceae</taxon>
        <taxon>Fusarium</taxon>
        <taxon>Fusarium fujikuroi species complex</taxon>
    </lineage>
</organism>
<protein>
    <submittedName>
        <fullName evidence="2">Uncharacterized protein</fullName>
    </submittedName>
</protein>
<keyword evidence="1" id="KW-0813">Transport</keyword>
<evidence type="ECO:0000256" key="1">
    <source>
        <dbReference type="ARBA" id="ARBA00022448"/>
    </source>
</evidence>
<sequence>ARETMSQVKNVWIATSFTRQGGPVAFRAVTGIYQLLIQGQNWRLRTTTSRLATHSVVRGVTRVSLATDGISDLETALAKLASSGRTPSQISLSITDWQGPVPMEECYTYIEEISSLLVMEPITDAIIRTPEYGLTLEQRKRVSIGVNLAAKPEPMLFLSEPNSGIGSQSAFKAVRFPNKLATTGQAILCIIHKTNAAWFGNFNRLPLLQCGGRAVHFGNIDSSVLRSYLNSHSAGAGPIDNIASILEAIAAGSAPCDGGRGGADIWED</sequence>
<proteinExistence type="predicted"/>